<evidence type="ECO:0000256" key="7">
    <source>
        <dbReference type="HAMAP-Rule" id="MF_00027"/>
    </source>
</evidence>
<comment type="cofactor">
    <cofactor evidence="8">
        <name>pyridoxal 5'-phosphate</name>
        <dbReference type="ChEBI" id="CHEBI:597326"/>
    </cofactor>
</comment>
<keyword evidence="4 7" id="KW-0067">ATP-binding</keyword>
<dbReference type="OrthoDB" id="9764035at2"/>
<feature type="domain" description="Aminotransferase class I/classII large" evidence="10">
    <location>
        <begin position="483"/>
        <end position="782"/>
    </location>
</feature>
<dbReference type="PANTHER" id="PTHR43873">
    <property type="entry name" value="COBYRINATE A,C-DIAMIDE SYNTHASE"/>
    <property type="match status" value="1"/>
</dbReference>
<dbReference type="Gene3D" id="3.40.50.880">
    <property type="match status" value="1"/>
</dbReference>
<dbReference type="Pfam" id="PF00155">
    <property type="entry name" value="Aminotran_1_2"/>
    <property type="match status" value="1"/>
</dbReference>
<organism evidence="13 14">
    <name type="scientific">Arachnia propionica</name>
    <dbReference type="NCBI Taxonomy" id="1750"/>
    <lineage>
        <taxon>Bacteria</taxon>
        <taxon>Bacillati</taxon>
        <taxon>Actinomycetota</taxon>
        <taxon>Actinomycetes</taxon>
        <taxon>Propionibacteriales</taxon>
        <taxon>Propionibacteriaceae</taxon>
        <taxon>Arachnia</taxon>
    </lineage>
</organism>
<feature type="domain" description="CobB/CobQ-like glutamine amidotransferase" evidence="12">
    <location>
        <begin position="253"/>
        <end position="436"/>
    </location>
</feature>
<dbReference type="Gene3D" id="3.40.640.10">
    <property type="entry name" value="Type I PLP-dependent aspartate aminotransferase-like (Major domain)"/>
    <property type="match status" value="1"/>
</dbReference>
<evidence type="ECO:0000256" key="4">
    <source>
        <dbReference type="ARBA" id="ARBA00022840"/>
    </source>
</evidence>
<evidence type="ECO:0000256" key="3">
    <source>
        <dbReference type="ARBA" id="ARBA00022741"/>
    </source>
</evidence>
<evidence type="ECO:0000256" key="9">
    <source>
        <dbReference type="SAM" id="MobiDB-lite"/>
    </source>
</evidence>
<evidence type="ECO:0000256" key="8">
    <source>
        <dbReference type="RuleBase" id="RU000481"/>
    </source>
</evidence>
<dbReference type="EC" id="6.3.5.9" evidence="7"/>
<evidence type="ECO:0000259" key="11">
    <source>
        <dbReference type="Pfam" id="PF01656"/>
    </source>
</evidence>
<name>A0A3P1T1Z4_9ACTN</name>
<dbReference type="UniPathway" id="UPA00148">
    <property type="reaction ID" value="UER00220"/>
</dbReference>
<dbReference type="InterPro" id="IPR015422">
    <property type="entry name" value="PyrdxlP-dep_Trfase_small"/>
</dbReference>
<feature type="site" description="Increases nucleophilicity of active site Cys" evidence="7">
    <location>
        <position position="430"/>
    </location>
</feature>
<dbReference type="NCBIfam" id="NF002204">
    <property type="entry name" value="PRK01077.1"/>
    <property type="match status" value="1"/>
</dbReference>
<comment type="cofactor">
    <cofactor evidence="1 7">
        <name>Mg(2+)</name>
        <dbReference type="ChEBI" id="CHEBI:18420"/>
    </cofactor>
</comment>
<dbReference type="RefSeq" id="WP_124845759.1">
    <property type="nucleotide sequence ID" value="NZ_RQZG01000019.1"/>
</dbReference>
<feature type="region of interest" description="Disordered" evidence="9">
    <location>
        <begin position="455"/>
        <end position="476"/>
    </location>
</feature>
<proteinExistence type="inferred from homology"/>
<keyword evidence="8" id="KW-0808">Transferase</keyword>
<dbReference type="SUPFAM" id="SSF52540">
    <property type="entry name" value="P-loop containing nucleoside triphosphate hydrolases"/>
    <property type="match status" value="1"/>
</dbReference>
<keyword evidence="8" id="KW-0032">Aminotransferase</keyword>
<protein>
    <recommendedName>
        <fullName evidence="7">Hydrogenobyrinate a,c-diamide synthase</fullName>
        <ecNumber evidence="7">6.3.5.9</ecNumber>
    </recommendedName>
    <alternativeName>
        <fullName evidence="7">Hydrogenobyrinic acid a,c-diamide synthase</fullName>
    </alternativeName>
</protein>
<evidence type="ECO:0000256" key="1">
    <source>
        <dbReference type="ARBA" id="ARBA00001946"/>
    </source>
</evidence>
<accession>A0A3P1T1Z4</accession>
<dbReference type="GO" id="GO:0030170">
    <property type="term" value="F:pyridoxal phosphate binding"/>
    <property type="evidence" value="ECO:0007669"/>
    <property type="project" value="InterPro"/>
</dbReference>
<dbReference type="InterPro" id="IPR004838">
    <property type="entry name" value="NHTrfase_class1_PyrdxlP-BS"/>
</dbReference>
<dbReference type="GO" id="GO:0009236">
    <property type="term" value="P:cobalamin biosynthetic process"/>
    <property type="evidence" value="ECO:0007669"/>
    <property type="project" value="UniProtKB-UniRule"/>
</dbReference>
<dbReference type="CDD" id="cd03130">
    <property type="entry name" value="GATase1_CobB"/>
    <property type="match status" value="1"/>
</dbReference>
<comment type="catalytic activity">
    <reaction evidence="7">
        <text>hydrogenobyrinate + 2 L-glutamine + 2 ATP + 2 H2O = hydrogenobyrinate a,c-diamide + 2 L-glutamate + 2 ADP + 2 phosphate + 2 H(+)</text>
        <dbReference type="Rhea" id="RHEA:12544"/>
        <dbReference type="ChEBI" id="CHEBI:15377"/>
        <dbReference type="ChEBI" id="CHEBI:15378"/>
        <dbReference type="ChEBI" id="CHEBI:29985"/>
        <dbReference type="ChEBI" id="CHEBI:30616"/>
        <dbReference type="ChEBI" id="CHEBI:43474"/>
        <dbReference type="ChEBI" id="CHEBI:58359"/>
        <dbReference type="ChEBI" id="CHEBI:77873"/>
        <dbReference type="ChEBI" id="CHEBI:77874"/>
        <dbReference type="ChEBI" id="CHEBI:456216"/>
        <dbReference type="EC" id="6.3.5.9"/>
    </reaction>
</comment>
<comment type="similarity">
    <text evidence="8">Belongs to the class-I pyridoxal-phosphate-dependent aminotransferase family.</text>
</comment>
<dbReference type="Gene3D" id="3.40.50.300">
    <property type="entry name" value="P-loop containing nucleotide triphosphate hydrolases"/>
    <property type="match status" value="1"/>
</dbReference>
<dbReference type="SUPFAM" id="SSF52317">
    <property type="entry name" value="Class I glutamine amidotransferase-like"/>
    <property type="match status" value="1"/>
</dbReference>
<keyword evidence="3 7" id="KW-0547">Nucleotide-binding</keyword>
<reference evidence="13 14" key="1">
    <citation type="submission" date="2018-11" db="EMBL/GenBank/DDBJ databases">
        <title>Genomes From Bacteria Associated with the Canine Oral Cavity: a Test Case for Automated Genome-Based Taxonomic Assignment.</title>
        <authorList>
            <person name="Coil D.A."/>
            <person name="Jospin G."/>
            <person name="Darling A.E."/>
            <person name="Wallis C."/>
            <person name="Davis I.J."/>
            <person name="Harris S."/>
            <person name="Eisen J.A."/>
            <person name="Holcombe L.J."/>
            <person name="O'Flynn C."/>
        </authorList>
    </citation>
    <scope>NUCLEOTIDE SEQUENCE [LARGE SCALE GENOMIC DNA]</scope>
    <source>
        <strain evidence="13 14">OH887_COT-365</strain>
    </source>
</reference>
<evidence type="ECO:0000313" key="13">
    <source>
        <dbReference type="EMBL" id="RRD03482.1"/>
    </source>
</evidence>
<evidence type="ECO:0000256" key="2">
    <source>
        <dbReference type="ARBA" id="ARBA00022598"/>
    </source>
</evidence>
<dbReference type="CDD" id="cd00609">
    <property type="entry name" value="AAT_like"/>
    <property type="match status" value="1"/>
</dbReference>
<dbReference type="HAMAP" id="MF_00027">
    <property type="entry name" value="CobB_CbiA"/>
    <property type="match status" value="1"/>
</dbReference>
<feature type="domain" description="CobQ/CobB/MinD/ParA nucleotide binding" evidence="11">
    <location>
        <begin position="7"/>
        <end position="191"/>
    </location>
</feature>
<comment type="function">
    <text evidence="7">Catalyzes the ATP-dependent amidation of the two carboxylate groups at positions a and c of hydrogenobyrinate, using either L-glutamine or ammonia as the nitrogen source.</text>
</comment>
<dbReference type="GO" id="GO:0042242">
    <property type="term" value="F:cobyrinic acid a,c-diamide synthase activity"/>
    <property type="evidence" value="ECO:0007669"/>
    <property type="project" value="InterPro"/>
</dbReference>
<dbReference type="EMBL" id="RQZG01000019">
    <property type="protein sequence ID" value="RRD03482.1"/>
    <property type="molecule type" value="Genomic_DNA"/>
</dbReference>
<dbReference type="GO" id="GO:0043802">
    <property type="term" value="F:hydrogenobyrinic acid a,c-diamide synthase (glutamine-hydrolysing) activity"/>
    <property type="evidence" value="ECO:0007669"/>
    <property type="project" value="UniProtKB-UniRule"/>
</dbReference>
<dbReference type="GO" id="GO:0005524">
    <property type="term" value="F:ATP binding"/>
    <property type="evidence" value="ECO:0007669"/>
    <property type="project" value="UniProtKB-UniRule"/>
</dbReference>
<dbReference type="AlphaFoldDB" id="A0A3P1T1Z4"/>
<keyword evidence="2 7" id="KW-0436">Ligase</keyword>
<evidence type="ECO:0000259" key="10">
    <source>
        <dbReference type="Pfam" id="PF00155"/>
    </source>
</evidence>
<dbReference type="GO" id="GO:0008483">
    <property type="term" value="F:transaminase activity"/>
    <property type="evidence" value="ECO:0007669"/>
    <property type="project" value="UniProtKB-KW"/>
</dbReference>
<dbReference type="NCBIfam" id="TIGR00379">
    <property type="entry name" value="cobB"/>
    <property type="match status" value="1"/>
</dbReference>
<dbReference type="InterPro" id="IPR015424">
    <property type="entry name" value="PyrdxlP-dep_Trfase"/>
</dbReference>
<dbReference type="NCBIfam" id="NF005915">
    <property type="entry name" value="PRK07908.1"/>
    <property type="match status" value="1"/>
</dbReference>
<dbReference type="Proteomes" id="UP000280819">
    <property type="component" value="Unassembled WGS sequence"/>
</dbReference>
<feature type="active site" description="Nucleophile" evidence="7">
    <location>
        <position position="335"/>
    </location>
</feature>
<evidence type="ECO:0000256" key="6">
    <source>
        <dbReference type="ARBA" id="ARBA00022962"/>
    </source>
</evidence>
<dbReference type="Pfam" id="PF07685">
    <property type="entry name" value="GATase_3"/>
    <property type="match status" value="1"/>
</dbReference>
<dbReference type="InterPro" id="IPR004484">
    <property type="entry name" value="CbiA/CobB_synth"/>
</dbReference>
<dbReference type="PROSITE" id="PS51274">
    <property type="entry name" value="GATASE_COBBQ"/>
    <property type="match status" value="1"/>
</dbReference>
<dbReference type="InterPro" id="IPR015421">
    <property type="entry name" value="PyrdxlP-dep_Trfase_major"/>
</dbReference>
<feature type="compositionally biased region" description="Basic and acidic residues" evidence="9">
    <location>
        <begin position="467"/>
        <end position="476"/>
    </location>
</feature>
<comment type="miscellaneous">
    <text evidence="7">The a and c carboxylates of hydrogenobyrinate are activated for nucleophilic attack via formation of a phosphorylated intermediate by ATP. CobB catalyzes first the amidation of the c-carboxylate, and then that of the a-carboxylate.</text>
</comment>
<sequence>MNLPRFVVAAAASGQGKTTITTGIIAALAARGLTVQGFKVGPDFIDPGYHAMASGRPGRNLDPFLVGEERITPLLAHGATGADISVIEGVMGLYDGQLGHHGFGSTAHVAALSSSPVVLCLDASATSRSIAAVALGLTHYDPALRFAGVIINKVATDRHRDEVLAALDGLDLPILGILPRDAAIEAPSRHLGLVPVEERADAEATMGRLAEQVATHVDLDALIAAARTAPEVVVPPWQPTAEVVPPSPRRPVVAVAGGRAFTFRYAETLELLEAAGCRPVIFDPAVDHALPEGTAGIYLGGGFPEVHAAALTSRETLLADLRRHIAAGVPVVAECAGMLYLARGVDGSPMVGAIPGVAAMGPRLTLGYRRASAVRDGFYARSGEEVTGHEFHRTTTQFPPGMTAAWGWEGPQGHWDDGWSSDNVHASYLHVHWAGHPQLAQRFADAVHAFREEVPRGEPGAAPMRSVEPDLHHHGDAELSPGVVDLAVNVRLSEPPAWLLAEIRAAALAPYPDSRAAIVALASWHGVEEGNVLPVAGAAEAFTLIARALPHRHPVVVHPQFTEPEAALRAAGVVPHRVLSWPEDGFRFHADRVPSGADLVMIGNPTNPTGVLHPAEEIRRCCRPGRVVVVDEAFMDAVPGEGESMLVGGLTGVLVLRSLTKTWGLAGLRVGYVIGDEELIARLKAVQSPWAVSSPALAAMSAVSTGQAHAEVRQWQEQLDAEREALTIGLRGLGLHVVDSAAPFLLVRGPSGLREKVRARGLGLRRGDTFPGLGEEWFRARIPGAELRARLLQVLKEELA</sequence>
<dbReference type="PROSITE" id="PS00105">
    <property type="entry name" value="AA_TRANSFER_CLASS_1"/>
    <property type="match status" value="1"/>
</dbReference>
<dbReference type="PANTHER" id="PTHR43873:SF1">
    <property type="entry name" value="COBYRINATE A,C-DIAMIDE SYNTHASE"/>
    <property type="match status" value="1"/>
</dbReference>
<dbReference type="InterPro" id="IPR004839">
    <property type="entry name" value="Aminotransferase_I/II_large"/>
</dbReference>
<keyword evidence="7" id="KW-0169">Cobalamin biosynthesis</keyword>
<keyword evidence="5 7" id="KW-0460">Magnesium</keyword>
<dbReference type="SUPFAM" id="SSF53383">
    <property type="entry name" value="PLP-dependent transferases"/>
    <property type="match status" value="1"/>
</dbReference>
<comment type="caution">
    <text evidence="13">The sequence shown here is derived from an EMBL/GenBank/DDBJ whole genome shotgun (WGS) entry which is preliminary data.</text>
</comment>
<evidence type="ECO:0000313" key="14">
    <source>
        <dbReference type="Proteomes" id="UP000280819"/>
    </source>
</evidence>
<dbReference type="Pfam" id="PF01656">
    <property type="entry name" value="CbiA"/>
    <property type="match status" value="1"/>
</dbReference>
<dbReference type="InterPro" id="IPR011698">
    <property type="entry name" value="GATase_3"/>
</dbReference>
<dbReference type="CDD" id="cd05388">
    <property type="entry name" value="CobB_N"/>
    <property type="match status" value="1"/>
</dbReference>
<gene>
    <name evidence="7" type="primary">cobB</name>
    <name evidence="13" type="ORF">EII34_13830</name>
</gene>
<evidence type="ECO:0000259" key="12">
    <source>
        <dbReference type="Pfam" id="PF07685"/>
    </source>
</evidence>
<dbReference type="InterPro" id="IPR002586">
    <property type="entry name" value="CobQ/CobB/MinD/ParA_Nub-bd_dom"/>
</dbReference>
<evidence type="ECO:0000256" key="5">
    <source>
        <dbReference type="ARBA" id="ARBA00022842"/>
    </source>
</evidence>
<comment type="domain">
    <text evidence="7">Comprises of two domains. The C-terminal domain contains the binding site for glutamine and catalyzes the hydrolysis of this substrate to glutamate and ammonia. The N-terminal domain is anticipated to bind ATP and hydrogenobyrinate and catalyzes the ultimate synthesis of the diamide product. The ammonia produced via the glutaminase domain is probably translocated to the adjacent domain via a molecular tunnel, where it reacts with an activated intermediate.</text>
</comment>
<comment type="similarity">
    <text evidence="7">Belongs to the CobB/CbiA family.</text>
</comment>
<dbReference type="Gene3D" id="3.90.1150.10">
    <property type="entry name" value="Aspartate Aminotransferase, domain 1"/>
    <property type="match status" value="1"/>
</dbReference>
<comment type="pathway">
    <text evidence="7">Cofactor biosynthesis; adenosylcobalamin biosynthesis; cob(II)yrinate a,c-diamide from precorrin-2 (aerobic route): step 9/10.</text>
</comment>
<dbReference type="InterPro" id="IPR027417">
    <property type="entry name" value="P-loop_NTPase"/>
</dbReference>
<keyword evidence="6 7" id="KW-0315">Glutamine amidotransferase</keyword>
<dbReference type="InterPro" id="IPR029062">
    <property type="entry name" value="Class_I_gatase-like"/>
</dbReference>